<gene>
    <name evidence="5" type="primary">treR_1</name>
    <name evidence="5" type="ORF">NCTC11807_00065</name>
</gene>
<reference evidence="5 6" key="1">
    <citation type="submission" date="2018-06" db="EMBL/GenBank/DDBJ databases">
        <authorList>
            <consortium name="Pathogen Informatics"/>
            <person name="Doyle S."/>
        </authorList>
    </citation>
    <scope>NUCLEOTIDE SEQUENCE [LARGE SCALE GENOMIC DNA]</scope>
    <source>
        <strain evidence="5 6">NCTC11807</strain>
    </source>
</reference>
<dbReference type="GO" id="GO:0003700">
    <property type="term" value="F:DNA-binding transcription factor activity"/>
    <property type="evidence" value="ECO:0007669"/>
    <property type="project" value="InterPro"/>
</dbReference>
<evidence type="ECO:0000256" key="2">
    <source>
        <dbReference type="ARBA" id="ARBA00023125"/>
    </source>
</evidence>
<dbReference type="AlphaFoldDB" id="A0A380GX69"/>
<dbReference type="InterPro" id="IPR000524">
    <property type="entry name" value="Tscrpt_reg_HTH_GntR"/>
</dbReference>
<dbReference type="InterPro" id="IPR050679">
    <property type="entry name" value="Bact_HTH_transcr_reg"/>
</dbReference>
<evidence type="ECO:0000256" key="3">
    <source>
        <dbReference type="ARBA" id="ARBA00023163"/>
    </source>
</evidence>
<proteinExistence type="predicted"/>
<keyword evidence="2" id="KW-0238">DNA-binding</keyword>
<dbReference type="Gene3D" id="1.10.10.10">
    <property type="entry name" value="Winged helix-like DNA-binding domain superfamily/Winged helix DNA-binding domain"/>
    <property type="match status" value="1"/>
</dbReference>
<dbReference type="InterPro" id="IPR036390">
    <property type="entry name" value="WH_DNA-bd_sf"/>
</dbReference>
<organism evidence="5 6">
    <name type="scientific">Staphylococcus saccharolyticus</name>
    <dbReference type="NCBI Taxonomy" id="33028"/>
    <lineage>
        <taxon>Bacteria</taxon>
        <taxon>Bacillati</taxon>
        <taxon>Bacillota</taxon>
        <taxon>Bacilli</taxon>
        <taxon>Bacillales</taxon>
        <taxon>Staphylococcaceae</taxon>
        <taxon>Staphylococcus</taxon>
    </lineage>
</organism>
<protein>
    <submittedName>
        <fullName evidence="5">GntR family transcriptional regulator</fullName>
    </submittedName>
</protein>
<dbReference type="Pfam" id="PF00392">
    <property type="entry name" value="GntR"/>
    <property type="match status" value="1"/>
</dbReference>
<dbReference type="GO" id="GO:0045892">
    <property type="term" value="P:negative regulation of DNA-templated transcription"/>
    <property type="evidence" value="ECO:0007669"/>
    <property type="project" value="TreeGrafter"/>
</dbReference>
<dbReference type="SMART" id="SM00345">
    <property type="entry name" value="HTH_GNTR"/>
    <property type="match status" value="1"/>
</dbReference>
<feature type="domain" description="HTH gntR-type" evidence="4">
    <location>
        <begin position="5"/>
        <end position="73"/>
    </location>
</feature>
<sequence>MTQSQPKFLNIYNTLYEEIQLGKFPSEQALPTEKLLCERFDVSRMTLRQAIKLLVEDGVIESVRGKGHIIIAQSRTHHTSSVTLLQHPLHQMSRYSMTLGSLNYRVDLQSNYTNHLFPHHPSAVIALERYYFKKDNQSSKADAYCFTFLPLNVVDAYQINTQSLNEMEQFVETTIYQSANQSDLKFSTTKGPHFKNNQYEFDAKSSCWLVVESIYSHPDSPILVNKWYLPQENTDIIVSRLKKDKIS</sequence>
<keyword evidence="3" id="KW-0804">Transcription</keyword>
<dbReference type="GO" id="GO:0003677">
    <property type="term" value="F:DNA binding"/>
    <property type="evidence" value="ECO:0007669"/>
    <property type="project" value="UniProtKB-KW"/>
</dbReference>
<dbReference type="EMBL" id="UHDZ01000001">
    <property type="protein sequence ID" value="SUM66936.1"/>
    <property type="molecule type" value="Genomic_DNA"/>
</dbReference>
<dbReference type="Proteomes" id="UP000255425">
    <property type="component" value="Unassembled WGS sequence"/>
</dbReference>
<dbReference type="PANTHER" id="PTHR44846">
    <property type="entry name" value="MANNOSYL-D-GLYCERATE TRANSPORT/METABOLISM SYSTEM REPRESSOR MNGR-RELATED"/>
    <property type="match status" value="1"/>
</dbReference>
<evidence type="ECO:0000259" key="4">
    <source>
        <dbReference type="PROSITE" id="PS50949"/>
    </source>
</evidence>
<keyword evidence="1" id="KW-0805">Transcription regulation</keyword>
<evidence type="ECO:0000313" key="6">
    <source>
        <dbReference type="Proteomes" id="UP000255425"/>
    </source>
</evidence>
<dbReference type="PANTHER" id="PTHR44846:SF1">
    <property type="entry name" value="MANNOSYL-D-GLYCERATE TRANSPORT_METABOLISM SYSTEM REPRESSOR MNGR-RELATED"/>
    <property type="match status" value="1"/>
</dbReference>
<keyword evidence="6" id="KW-1185">Reference proteome</keyword>
<evidence type="ECO:0000313" key="5">
    <source>
        <dbReference type="EMBL" id="SUM66936.1"/>
    </source>
</evidence>
<dbReference type="InterPro" id="IPR036388">
    <property type="entry name" value="WH-like_DNA-bd_sf"/>
</dbReference>
<dbReference type="PRINTS" id="PR00035">
    <property type="entry name" value="HTHGNTR"/>
</dbReference>
<accession>A0A380GX69</accession>
<dbReference type="RefSeq" id="WP_232619746.1">
    <property type="nucleotide sequence ID" value="NZ_CP066042.1"/>
</dbReference>
<dbReference type="CDD" id="cd07377">
    <property type="entry name" value="WHTH_GntR"/>
    <property type="match status" value="1"/>
</dbReference>
<dbReference type="GeneID" id="63935352"/>
<name>A0A380GX69_9STAP</name>
<dbReference type="PROSITE" id="PS50949">
    <property type="entry name" value="HTH_GNTR"/>
    <property type="match status" value="1"/>
</dbReference>
<evidence type="ECO:0000256" key="1">
    <source>
        <dbReference type="ARBA" id="ARBA00023015"/>
    </source>
</evidence>
<dbReference type="SUPFAM" id="SSF46785">
    <property type="entry name" value="Winged helix' DNA-binding domain"/>
    <property type="match status" value="1"/>
</dbReference>